<sequence>MRRLCIVAAGFGGLLAESAAGPLADGHQTSSSAAELHRLRHDKAKSDQRRLVQPHGSVEHMTASEAPRLSTSYETDRMLHKSEDRGVTAEPIRSFGAIMADFLNRGLHPNKMFEGLSLHEKVARPGEIAMDPDAVIMWLEYAKKHPNMTIMKALEMLTSKSKSEIESKDDYRNNRLLLDELLVHYKVKNENPIINEALKLLISEMAPHESSLAIKELEKMEVSSRDLFDLLGLKAKDALAKSPEAAIFWLKYIVHAAWVKTYPPQWDARLNPDHLFPMEAVRLLVKGRSPGDVQKLIGEIKSSSRLELVEILYYLENPATVEAVLRSAKQKKGPKKKAKKRGKK</sequence>
<accession>A0AAV0THW3</accession>
<comment type="caution">
    <text evidence="3">The sequence shown here is derived from an EMBL/GenBank/DDBJ whole genome shotgun (WGS) entry which is preliminary data.</text>
</comment>
<name>A0AAV0THW3_HYABA</name>
<evidence type="ECO:0008006" key="5">
    <source>
        <dbReference type="Google" id="ProtNLM"/>
    </source>
</evidence>
<keyword evidence="4" id="KW-1185">Reference proteome</keyword>
<organism evidence="3 4">
    <name type="scientific">Hyaloperonospora brassicae</name>
    <name type="common">Brassica downy mildew</name>
    <name type="synonym">Peronospora brassicae</name>
    <dbReference type="NCBI Taxonomy" id="162125"/>
    <lineage>
        <taxon>Eukaryota</taxon>
        <taxon>Sar</taxon>
        <taxon>Stramenopiles</taxon>
        <taxon>Oomycota</taxon>
        <taxon>Peronosporomycetes</taxon>
        <taxon>Peronosporales</taxon>
        <taxon>Peronosporaceae</taxon>
        <taxon>Hyaloperonospora</taxon>
    </lineage>
</organism>
<evidence type="ECO:0000313" key="4">
    <source>
        <dbReference type="Proteomes" id="UP001162031"/>
    </source>
</evidence>
<proteinExistence type="predicted"/>
<reference evidence="3" key="1">
    <citation type="submission" date="2022-12" db="EMBL/GenBank/DDBJ databases">
        <authorList>
            <person name="Webb A."/>
        </authorList>
    </citation>
    <scope>NUCLEOTIDE SEQUENCE</scope>
    <source>
        <strain evidence="3">Hp1</strain>
    </source>
</reference>
<protein>
    <recommendedName>
        <fullName evidence="5">RXLR phytopathogen effector protein WY-domain domain-containing protein</fullName>
    </recommendedName>
</protein>
<dbReference type="AlphaFoldDB" id="A0AAV0THW3"/>
<dbReference type="Proteomes" id="UP001162031">
    <property type="component" value="Unassembled WGS sequence"/>
</dbReference>
<feature type="chain" id="PRO_5043908887" description="RXLR phytopathogen effector protein WY-domain domain-containing protein" evidence="2">
    <location>
        <begin position="21"/>
        <end position="344"/>
    </location>
</feature>
<feature type="signal peptide" evidence="2">
    <location>
        <begin position="1"/>
        <end position="20"/>
    </location>
</feature>
<feature type="region of interest" description="Disordered" evidence="1">
    <location>
        <begin position="42"/>
        <end position="72"/>
    </location>
</feature>
<evidence type="ECO:0000256" key="1">
    <source>
        <dbReference type="SAM" id="MobiDB-lite"/>
    </source>
</evidence>
<gene>
    <name evidence="3" type="ORF">HBR001_LOCUS2508</name>
</gene>
<keyword evidence="2" id="KW-0732">Signal</keyword>
<evidence type="ECO:0000256" key="2">
    <source>
        <dbReference type="SAM" id="SignalP"/>
    </source>
</evidence>
<evidence type="ECO:0000313" key="3">
    <source>
        <dbReference type="EMBL" id="CAI5720954.1"/>
    </source>
</evidence>
<dbReference type="EMBL" id="CANTFL010000332">
    <property type="protein sequence ID" value="CAI5720954.1"/>
    <property type="molecule type" value="Genomic_DNA"/>
</dbReference>